<evidence type="ECO:0000313" key="5">
    <source>
        <dbReference type="EMBL" id="MDP9897427.1"/>
    </source>
</evidence>
<dbReference type="EMBL" id="JAUSRD010000028">
    <property type="protein sequence ID" value="MDP9897427.1"/>
    <property type="molecule type" value="Genomic_DNA"/>
</dbReference>
<dbReference type="NCBIfam" id="TIGR01733">
    <property type="entry name" value="AA-adenyl-dom"/>
    <property type="match status" value="1"/>
</dbReference>
<protein>
    <submittedName>
        <fullName evidence="5">Amino acid adenylation domain-containing protein</fullName>
    </submittedName>
</protein>
<dbReference type="CDD" id="cd05930">
    <property type="entry name" value="A_NRPS"/>
    <property type="match status" value="1"/>
</dbReference>
<dbReference type="InterPro" id="IPR036736">
    <property type="entry name" value="ACP-like_sf"/>
</dbReference>
<dbReference type="InterPro" id="IPR025110">
    <property type="entry name" value="AMP-bd_C"/>
</dbReference>
<comment type="caution">
    <text evidence="5">The sequence shown here is derived from an EMBL/GenBank/DDBJ whole genome shotgun (WGS) entry which is preliminary data.</text>
</comment>
<proteinExistence type="predicted"/>
<evidence type="ECO:0000256" key="3">
    <source>
        <dbReference type="ARBA" id="ARBA00022553"/>
    </source>
</evidence>
<dbReference type="InterPro" id="IPR010071">
    <property type="entry name" value="AA_adenyl_dom"/>
</dbReference>
<dbReference type="GO" id="GO:0043041">
    <property type="term" value="P:amino acid activation for nonribosomal peptide biosynthetic process"/>
    <property type="evidence" value="ECO:0007669"/>
    <property type="project" value="TreeGrafter"/>
</dbReference>
<organism evidence="5 6">
    <name type="scientific">Variovorax boronicumulans</name>
    <dbReference type="NCBI Taxonomy" id="436515"/>
    <lineage>
        <taxon>Bacteria</taxon>
        <taxon>Pseudomonadati</taxon>
        <taxon>Pseudomonadota</taxon>
        <taxon>Betaproteobacteria</taxon>
        <taxon>Burkholderiales</taxon>
        <taxon>Comamonadaceae</taxon>
        <taxon>Variovorax</taxon>
    </lineage>
</organism>
<dbReference type="SUPFAM" id="SSF52777">
    <property type="entry name" value="CoA-dependent acyltransferases"/>
    <property type="match status" value="2"/>
</dbReference>
<name>A0AAW8D4T4_9BURK</name>
<dbReference type="InterPro" id="IPR000873">
    <property type="entry name" value="AMP-dep_synth/lig_dom"/>
</dbReference>
<dbReference type="PROSITE" id="PS00455">
    <property type="entry name" value="AMP_BINDING"/>
    <property type="match status" value="1"/>
</dbReference>
<reference evidence="5" key="1">
    <citation type="submission" date="2023-07" db="EMBL/GenBank/DDBJ databases">
        <title>Sorghum-associated microbial communities from plants grown in Nebraska, USA.</title>
        <authorList>
            <person name="Schachtman D."/>
        </authorList>
    </citation>
    <scope>NUCLEOTIDE SEQUENCE</scope>
    <source>
        <strain evidence="5">DS3754</strain>
    </source>
</reference>
<comment type="cofactor">
    <cofactor evidence="1">
        <name>pantetheine 4'-phosphate</name>
        <dbReference type="ChEBI" id="CHEBI:47942"/>
    </cofactor>
</comment>
<dbReference type="Pfam" id="PF13193">
    <property type="entry name" value="AMP-binding_C"/>
    <property type="match status" value="1"/>
</dbReference>
<dbReference type="InterPro" id="IPR006162">
    <property type="entry name" value="Ppantetheine_attach_site"/>
</dbReference>
<dbReference type="Gene3D" id="3.30.559.30">
    <property type="entry name" value="Nonribosomal peptide synthetase, condensation domain"/>
    <property type="match status" value="1"/>
</dbReference>
<accession>A0AAW8D4T4</accession>
<dbReference type="SMART" id="SM00823">
    <property type="entry name" value="PKS_PP"/>
    <property type="match status" value="1"/>
</dbReference>
<dbReference type="Gene3D" id="1.10.1200.10">
    <property type="entry name" value="ACP-like"/>
    <property type="match status" value="1"/>
</dbReference>
<evidence type="ECO:0000313" key="6">
    <source>
        <dbReference type="Proteomes" id="UP001242045"/>
    </source>
</evidence>
<feature type="domain" description="Carrier" evidence="4">
    <location>
        <begin position="942"/>
        <end position="1017"/>
    </location>
</feature>
<evidence type="ECO:0000256" key="1">
    <source>
        <dbReference type="ARBA" id="ARBA00001957"/>
    </source>
</evidence>
<dbReference type="Proteomes" id="UP001242045">
    <property type="component" value="Unassembled WGS sequence"/>
</dbReference>
<evidence type="ECO:0000256" key="2">
    <source>
        <dbReference type="ARBA" id="ARBA00022450"/>
    </source>
</evidence>
<gene>
    <name evidence="5" type="ORF">J2W31_006571</name>
</gene>
<evidence type="ECO:0000259" key="4">
    <source>
        <dbReference type="PROSITE" id="PS50075"/>
    </source>
</evidence>
<dbReference type="RefSeq" id="WP_307687361.1">
    <property type="nucleotide sequence ID" value="NZ_JAUSRD010000028.1"/>
</dbReference>
<keyword evidence="3" id="KW-0597">Phosphoprotein</keyword>
<dbReference type="GO" id="GO:0044550">
    <property type="term" value="P:secondary metabolite biosynthetic process"/>
    <property type="evidence" value="ECO:0007669"/>
    <property type="project" value="TreeGrafter"/>
</dbReference>
<dbReference type="PANTHER" id="PTHR45527">
    <property type="entry name" value="NONRIBOSOMAL PEPTIDE SYNTHETASE"/>
    <property type="match status" value="1"/>
</dbReference>
<dbReference type="PROSITE" id="PS00012">
    <property type="entry name" value="PHOSPHOPANTETHEINE"/>
    <property type="match status" value="1"/>
</dbReference>
<dbReference type="GO" id="GO:0031177">
    <property type="term" value="F:phosphopantetheine binding"/>
    <property type="evidence" value="ECO:0007669"/>
    <property type="project" value="InterPro"/>
</dbReference>
<dbReference type="InterPro" id="IPR020806">
    <property type="entry name" value="PKS_PP-bd"/>
</dbReference>
<dbReference type="GO" id="GO:0005737">
    <property type="term" value="C:cytoplasm"/>
    <property type="evidence" value="ECO:0007669"/>
    <property type="project" value="TreeGrafter"/>
</dbReference>
<dbReference type="PANTHER" id="PTHR45527:SF1">
    <property type="entry name" value="FATTY ACID SYNTHASE"/>
    <property type="match status" value="1"/>
</dbReference>
<dbReference type="InterPro" id="IPR023213">
    <property type="entry name" value="CAT-like_dom_sf"/>
</dbReference>
<dbReference type="GO" id="GO:0003824">
    <property type="term" value="F:catalytic activity"/>
    <property type="evidence" value="ECO:0007669"/>
    <property type="project" value="InterPro"/>
</dbReference>
<dbReference type="Pfam" id="PF00501">
    <property type="entry name" value="AMP-binding"/>
    <property type="match status" value="1"/>
</dbReference>
<dbReference type="InterPro" id="IPR020845">
    <property type="entry name" value="AMP-binding_CS"/>
</dbReference>
<dbReference type="PROSITE" id="PS50075">
    <property type="entry name" value="CARRIER"/>
    <property type="match status" value="1"/>
</dbReference>
<keyword evidence="2" id="KW-0596">Phosphopantetheine</keyword>
<dbReference type="SUPFAM" id="SSF47336">
    <property type="entry name" value="ACP-like"/>
    <property type="match status" value="1"/>
</dbReference>
<dbReference type="Gene3D" id="2.30.38.10">
    <property type="entry name" value="Luciferase, Domain 3"/>
    <property type="match status" value="1"/>
</dbReference>
<dbReference type="AlphaFoldDB" id="A0AAW8D4T4"/>
<dbReference type="Gene3D" id="3.30.559.10">
    <property type="entry name" value="Chloramphenicol acetyltransferase-like domain"/>
    <property type="match status" value="1"/>
</dbReference>
<sequence>MSVILEPTPATLALSPEQRAAGAMSQAAGAALTLRARIDGPLDASRLRDAIEAASQVHGALRSAVVQSAGFRGLRQQQLDEMPALDWRSADLGGRADRDAALAGWLVAFAQEPLDIARGQVLRAGLVRLGDAQHALVLAASPFAADKGSLQNLFEQAAARYLGEPLPDEDDVFQYEQFVEWRLDLEGGDEAPQGRAYWDGYVGEAVTLAAPQLRVRSEGVATAKDGQGRLLATDSIDAALLERVDDAAAKAGTTPQVVLQATWWLLLARLTELTEGGAFAGGWQHDCRHDYEVMQGSVGVFEKILPVVVQVAPSQGFSHWLSQFGATLASHTEAQEYWPIDATPTFAHLGVGFAFNARHGARAGWQVETVPSPMPCFELALQADRGNDGVGLSLHGDASRYSEAAAQRLLWQFHTLLGAALAQPDAPVSALPLVGDRERVLLLAFRGAALDVAVPSLSARIDHWADTTPDAPALEAGDLRLSYRALHARINRVARWFAGRGVGAGSLVALNLPRSADLLVAMLASWRIGAGYLPMDPEWPAARRDAVLADAAPALVVHAAPDDEQIDPLSPDTPTHAASPRDLAYVLYTSGSTGQPKGVVIEQGQLLNYVAAASAAMDLGSCRRWALTSSVVADLGNTALFGAFFNGACLVVAGPDDTRDARAFADFMRTRDIDALKMVPSHLEALLEDDAPRLPATLVLGGEATPRALVERLQRLAPACAVYNHYGPTETTVGVMVHRVCAGDAASPVLPLSQVLANNRVHVLDDALGLVPSGGLGAVYVGGAQLCRGYLNREPGDAFVADPFQPGERLYRTGDLAHVLPEGGLCLAGRADHQVKIRGFRVEPAEVEATLLGLPGVRQAAVLAAPGSDGGVQLHAFVVGSDEAAQAASVIAQLGTLLPAHMVPAHCTVLAEFPRLPNGKIDRLGLLPLAALDSARPRQATAARDALEAVLADSMGRLLQRESIGIEEDFFELGGHSLLVIKLVARIRKLLRIDVAPGVVFDHASPAALAAALRAQSEDVDGLEQLASQAQQPASRLEAAAAA</sequence>
<dbReference type="InterPro" id="IPR001242">
    <property type="entry name" value="Condensation_dom"/>
</dbReference>
<dbReference type="InterPro" id="IPR045851">
    <property type="entry name" value="AMP-bd_C_sf"/>
</dbReference>
<dbReference type="Pfam" id="PF00550">
    <property type="entry name" value="PP-binding"/>
    <property type="match status" value="1"/>
</dbReference>
<dbReference type="SUPFAM" id="SSF56801">
    <property type="entry name" value="Acetyl-CoA synthetase-like"/>
    <property type="match status" value="1"/>
</dbReference>
<dbReference type="InterPro" id="IPR009081">
    <property type="entry name" value="PP-bd_ACP"/>
</dbReference>
<dbReference type="Gene3D" id="3.40.50.980">
    <property type="match status" value="2"/>
</dbReference>
<dbReference type="Pfam" id="PF00668">
    <property type="entry name" value="Condensation"/>
    <property type="match status" value="1"/>
</dbReference>
<dbReference type="Gene3D" id="3.30.300.30">
    <property type="match status" value="1"/>
</dbReference>